<dbReference type="Proteomes" id="UP000184516">
    <property type="component" value="Unassembled WGS sequence"/>
</dbReference>
<dbReference type="OrthoDB" id="1403562at2"/>
<dbReference type="Pfam" id="PF05226">
    <property type="entry name" value="CHASE2"/>
    <property type="match status" value="1"/>
</dbReference>
<gene>
    <name evidence="3" type="ORF">SAMN05443549_102432</name>
</gene>
<name>A0A1M5HXT2_9FLAO</name>
<dbReference type="InterPro" id="IPR007890">
    <property type="entry name" value="CHASE2"/>
</dbReference>
<keyword evidence="1" id="KW-0812">Transmembrane</keyword>
<keyword evidence="4" id="KW-1185">Reference proteome</keyword>
<proteinExistence type="predicted"/>
<dbReference type="RefSeq" id="WP_073369490.1">
    <property type="nucleotide sequence ID" value="NZ_FQWB01000002.1"/>
</dbReference>
<organism evidence="3 4">
    <name type="scientific">Flavobacterium fluvii</name>
    <dbReference type="NCBI Taxonomy" id="468056"/>
    <lineage>
        <taxon>Bacteria</taxon>
        <taxon>Pseudomonadati</taxon>
        <taxon>Bacteroidota</taxon>
        <taxon>Flavobacteriia</taxon>
        <taxon>Flavobacteriales</taxon>
        <taxon>Flavobacteriaceae</taxon>
        <taxon>Flavobacterium</taxon>
    </lineage>
</organism>
<feature type="transmembrane region" description="Helical" evidence="1">
    <location>
        <begin position="321"/>
        <end position="343"/>
    </location>
</feature>
<keyword evidence="1" id="KW-1133">Transmembrane helix</keyword>
<dbReference type="EMBL" id="FQWB01000002">
    <property type="protein sequence ID" value="SHG20796.1"/>
    <property type="molecule type" value="Genomic_DNA"/>
</dbReference>
<dbReference type="STRING" id="468056.SAMN05443549_102432"/>
<evidence type="ECO:0000256" key="1">
    <source>
        <dbReference type="SAM" id="Phobius"/>
    </source>
</evidence>
<reference evidence="4" key="1">
    <citation type="submission" date="2016-11" db="EMBL/GenBank/DDBJ databases">
        <authorList>
            <person name="Varghese N."/>
            <person name="Submissions S."/>
        </authorList>
    </citation>
    <scope>NUCLEOTIDE SEQUENCE [LARGE SCALE GENOMIC DNA]</scope>
    <source>
        <strain evidence="4">DSM 19978</strain>
    </source>
</reference>
<dbReference type="AlphaFoldDB" id="A0A1M5HXT2"/>
<protein>
    <submittedName>
        <fullName evidence="3">Sensor domain CHASE2-containing protein</fullName>
    </submittedName>
</protein>
<evidence type="ECO:0000313" key="3">
    <source>
        <dbReference type="EMBL" id="SHG20796.1"/>
    </source>
</evidence>
<dbReference type="SMART" id="SM01080">
    <property type="entry name" value="CHASE2"/>
    <property type="match status" value="1"/>
</dbReference>
<sequence>MTDKNKFLIRDSFLGTIFSFLASFILYVIVVNISIFDPFEKAFEDFNFTDIYYAKELYENKISKDVVLVNIKHSGRVEIAEAINKIADQKPKVIGIDAIFKEKKEPFVDSILNAALHKSNKIVTAFFHKENGSITRSQKEFHTSKTHEGYVDFNLEGENNVVREFKGVNTEKDTVFAFATQIAMVSGYLDKNTAKQKLSEELTIKYTGNLNSFLVLDIDDVLAKDSIPALKNAIVIMGYLGDPTDNPYDIEDKLFTPLNPKYTGKSTPDMFGVLVHANIVKMLINKSFITVTPKYVCYILAFLVSFVFIMISLVLNKGNSVISHILIKILQLLFTVSTLYLALLLLKNDIIINVTPILVLVLLSGEMVSYFEHLLEYLKHKFQWKNYLDF</sequence>
<evidence type="ECO:0000259" key="2">
    <source>
        <dbReference type="SMART" id="SM01080"/>
    </source>
</evidence>
<evidence type="ECO:0000313" key="4">
    <source>
        <dbReference type="Proteomes" id="UP000184516"/>
    </source>
</evidence>
<accession>A0A1M5HXT2</accession>
<feature type="domain" description="CHASE2" evidence="2">
    <location>
        <begin position="43"/>
        <end position="312"/>
    </location>
</feature>
<feature type="transmembrane region" description="Helical" evidence="1">
    <location>
        <begin position="12"/>
        <end position="36"/>
    </location>
</feature>
<feature type="transmembrane region" description="Helical" evidence="1">
    <location>
        <begin position="295"/>
        <end position="315"/>
    </location>
</feature>
<feature type="transmembrane region" description="Helical" evidence="1">
    <location>
        <begin position="350"/>
        <end position="371"/>
    </location>
</feature>
<keyword evidence="1" id="KW-0472">Membrane</keyword>